<name>A0A517TC40_9PLAN</name>
<dbReference type="KEGG" id="chya:V22_32090"/>
<proteinExistence type="predicted"/>
<evidence type="ECO:0000313" key="3">
    <source>
        <dbReference type="Proteomes" id="UP000319976"/>
    </source>
</evidence>
<accession>A0A517TC40</accession>
<dbReference type="AlphaFoldDB" id="A0A517TC40"/>
<evidence type="ECO:0000313" key="2">
    <source>
        <dbReference type="EMBL" id="QDT65945.1"/>
    </source>
</evidence>
<sequence length="90" mass="9674">MARMTSGRRSRKSSRSKVNRSLNRSEASEEFTECSCRFAARTLSGSPYLLFSMPVVDVAGFAWIAVVEAVVAGMVAGFEGGVHQVDAVAE</sequence>
<evidence type="ECO:0000256" key="1">
    <source>
        <dbReference type="SAM" id="MobiDB-lite"/>
    </source>
</evidence>
<protein>
    <submittedName>
        <fullName evidence="2">Uncharacterized protein</fullName>
    </submittedName>
</protein>
<feature type="region of interest" description="Disordered" evidence="1">
    <location>
        <begin position="1"/>
        <end position="31"/>
    </location>
</feature>
<organism evidence="2 3">
    <name type="scientific">Calycomorphotria hydatis</name>
    <dbReference type="NCBI Taxonomy" id="2528027"/>
    <lineage>
        <taxon>Bacteria</taxon>
        <taxon>Pseudomonadati</taxon>
        <taxon>Planctomycetota</taxon>
        <taxon>Planctomycetia</taxon>
        <taxon>Planctomycetales</taxon>
        <taxon>Planctomycetaceae</taxon>
        <taxon>Calycomorphotria</taxon>
    </lineage>
</organism>
<feature type="compositionally biased region" description="Basic residues" evidence="1">
    <location>
        <begin position="1"/>
        <end position="18"/>
    </location>
</feature>
<gene>
    <name evidence="2" type="ORF">V22_32090</name>
</gene>
<reference evidence="2 3" key="1">
    <citation type="submission" date="2019-02" db="EMBL/GenBank/DDBJ databases">
        <title>Deep-cultivation of Planctomycetes and their phenomic and genomic characterization uncovers novel biology.</title>
        <authorList>
            <person name="Wiegand S."/>
            <person name="Jogler M."/>
            <person name="Boedeker C."/>
            <person name="Pinto D."/>
            <person name="Vollmers J."/>
            <person name="Rivas-Marin E."/>
            <person name="Kohn T."/>
            <person name="Peeters S.H."/>
            <person name="Heuer A."/>
            <person name="Rast P."/>
            <person name="Oberbeckmann S."/>
            <person name="Bunk B."/>
            <person name="Jeske O."/>
            <person name="Meyerdierks A."/>
            <person name="Storesund J.E."/>
            <person name="Kallscheuer N."/>
            <person name="Luecker S."/>
            <person name="Lage O.M."/>
            <person name="Pohl T."/>
            <person name="Merkel B.J."/>
            <person name="Hornburger P."/>
            <person name="Mueller R.-W."/>
            <person name="Bruemmer F."/>
            <person name="Labrenz M."/>
            <person name="Spormann A.M."/>
            <person name="Op den Camp H."/>
            <person name="Overmann J."/>
            <person name="Amann R."/>
            <person name="Jetten M.S.M."/>
            <person name="Mascher T."/>
            <person name="Medema M.H."/>
            <person name="Devos D.P."/>
            <person name="Kaster A.-K."/>
            <person name="Ovreas L."/>
            <person name="Rohde M."/>
            <person name="Galperin M.Y."/>
            <person name="Jogler C."/>
        </authorList>
    </citation>
    <scope>NUCLEOTIDE SEQUENCE [LARGE SCALE GENOMIC DNA]</scope>
    <source>
        <strain evidence="2 3">V22</strain>
    </source>
</reference>
<dbReference type="Proteomes" id="UP000319976">
    <property type="component" value="Chromosome"/>
</dbReference>
<keyword evidence="3" id="KW-1185">Reference proteome</keyword>
<dbReference type="EMBL" id="CP036316">
    <property type="protein sequence ID" value="QDT65945.1"/>
    <property type="molecule type" value="Genomic_DNA"/>
</dbReference>